<reference evidence="8 9" key="1">
    <citation type="submission" date="2019-07" db="EMBL/GenBank/DDBJ databases">
        <title>Annotation for the trematode Paragonimus westermani.</title>
        <authorList>
            <person name="Choi Y.-J."/>
        </authorList>
    </citation>
    <scope>NUCLEOTIDE SEQUENCE [LARGE SCALE GENOMIC DNA]</scope>
    <source>
        <strain evidence="8">180907_Pwestermani</strain>
    </source>
</reference>
<dbReference type="GO" id="GO:0035725">
    <property type="term" value="P:sodium ion transmembrane transport"/>
    <property type="evidence" value="ECO:0007669"/>
    <property type="project" value="TreeGrafter"/>
</dbReference>
<organism evidence="8 9">
    <name type="scientific">Paragonimus westermani</name>
    <dbReference type="NCBI Taxonomy" id="34504"/>
    <lineage>
        <taxon>Eukaryota</taxon>
        <taxon>Metazoa</taxon>
        <taxon>Spiralia</taxon>
        <taxon>Lophotrochozoa</taxon>
        <taxon>Platyhelminthes</taxon>
        <taxon>Trematoda</taxon>
        <taxon>Digenea</taxon>
        <taxon>Plagiorchiida</taxon>
        <taxon>Troglotremata</taxon>
        <taxon>Troglotrematidae</taxon>
        <taxon>Paragonimus</taxon>
    </lineage>
</organism>
<evidence type="ECO:0000256" key="5">
    <source>
        <dbReference type="ARBA" id="ARBA00023136"/>
    </source>
</evidence>
<protein>
    <recommendedName>
        <fullName evidence="7">Transporter</fullName>
    </recommendedName>
</protein>
<gene>
    <name evidence="8" type="ORF">P879_12058</name>
</gene>
<keyword evidence="7" id="KW-0769">Symport</keyword>
<dbReference type="PROSITE" id="PS00610">
    <property type="entry name" value="NA_NEUROTRAN_SYMP_1"/>
    <property type="match status" value="1"/>
</dbReference>
<comment type="caution">
    <text evidence="8">The sequence shown here is derived from an EMBL/GenBank/DDBJ whole genome shotgun (WGS) entry which is preliminary data.</text>
</comment>
<evidence type="ECO:0000313" key="8">
    <source>
        <dbReference type="EMBL" id="KAF8562609.1"/>
    </source>
</evidence>
<keyword evidence="2 7" id="KW-0813">Transport</keyword>
<dbReference type="InterPro" id="IPR037272">
    <property type="entry name" value="SNS_sf"/>
</dbReference>
<dbReference type="GO" id="GO:0046872">
    <property type="term" value="F:metal ion binding"/>
    <property type="evidence" value="ECO:0007669"/>
    <property type="project" value="UniProtKB-KW"/>
</dbReference>
<proteinExistence type="inferred from homology"/>
<evidence type="ECO:0000256" key="1">
    <source>
        <dbReference type="ARBA" id="ARBA00004141"/>
    </source>
</evidence>
<sequence>MLTQSSNLEISSRKLSKPPSDKIVSIIIDELRVSKQLAASDGDVEPRSQWGKQIEFLLCCVGYSVGLGNIWRFPYLCMQYGGGTFIYDQIRNLRIS</sequence>
<keyword evidence="5" id="KW-0472">Membrane</keyword>
<dbReference type="SUPFAM" id="SSF161070">
    <property type="entry name" value="SNF-like"/>
    <property type="match status" value="1"/>
</dbReference>
<dbReference type="InterPro" id="IPR000175">
    <property type="entry name" value="Na/ntran_symport"/>
</dbReference>
<dbReference type="Pfam" id="PF00209">
    <property type="entry name" value="SNF"/>
    <property type="match status" value="1"/>
</dbReference>
<evidence type="ECO:0000256" key="6">
    <source>
        <dbReference type="PIRSR" id="PIRSR600175-1"/>
    </source>
</evidence>
<feature type="binding site" evidence="6">
    <location>
        <position position="69"/>
    </location>
    <ligand>
        <name>Na(+)</name>
        <dbReference type="ChEBI" id="CHEBI:29101"/>
        <label>1</label>
    </ligand>
</feature>
<dbReference type="PROSITE" id="PS50267">
    <property type="entry name" value="NA_NEUROTRAN_SYMP_3"/>
    <property type="match status" value="1"/>
</dbReference>
<comment type="similarity">
    <text evidence="7">Belongs to the sodium:neurotransmitter symporter (SNF) (TC 2.A.22) family.</text>
</comment>
<keyword evidence="6" id="KW-0915">Sodium</keyword>
<evidence type="ECO:0000256" key="3">
    <source>
        <dbReference type="ARBA" id="ARBA00022692"/>
    </source>
</evidence>
<dbReference type="OrthoDB" id="6581954at2759"/>
<dbReference type="PANTHER" id="PTHR11616:SF240">
    <property type="entry name" value="BLOATED TUBULES, ISOFORM B-RELATED"/>
    <property type="match status" value="1"/>
</dbReference>
<evidence type="ECO:0000256" key="7">
    <source>
        <dbReference type="RuleBase" id="RU003732"/>
    </source>
</evidence>
<keyword evidence="4" id="KW-1133">Transmembrane helix</keyword>
<evidence type="ECO:0000256" key="2">
    <source>
        <dbReference type="ARBA" id="ARBA00022448"/>
    </source>
</evidence>
<keyword evidence="3 7" id="KW-0812">Transmembrane</keyword>
<dbReference type="GO" id="GO:0006865">
    <property type="term" value="P:amino acid transport"/>
    <property type="evidence" value="ECO:0007669"/>
    <property type="project" value="TreeGrafter"/>
</dbReference>
<accession>A0A8T0D431</accession>
<comment type="subcellular location">
    <subcellularLocation>
        <location evidence="1">Membrane</location>
        <topology evidence="1">Multi-pass membrane protein</topology>
    </subcellularLocation>
</comment>
<dbReference type="GO" id="GO:0015293">
    <property type="term" value="F:symporter activity"/>
    <property type="evidence" value="ECO:0007669"/>
    <property type="project" value="UniProtKB-KW"/>
</dbReference>
<feature type="binding site" evidence="6">
    <location>
        <position position="65"/>
    </location>
    <ligand>
        <name>Na(+)</name>
        <dbReference type="ChEBI" id="CHEBI:29101"/>
        <label>1</label>
    </ligand>
</feature>
<dbReference type="EMBL" id="JTDF01018720">
    <property type="protein sequence ID" value="KAF8562609.1"/>
    <property type="molecule type" value="Genomic_DNA"/>
</dbReference>
<dbReference type="PANTHER" id="PTHR11616">
    <property type="entry name" value="SODIUM/CHLORIDE DEPENDENT TRANSPORTER"/>
    <property type="match status" value="1"/>
</dbReference>
<evidence type="ECO:0000256" key="4">
    <source>
        <dbReference type="ARBA" id="ARBA00022989"/>
    </source>
</evidence>
<dbReference type="AlphaFoldDB" id="A0A8T0D431"/>
<name>A0A8T0D431_9TREM</name>
<dbReference type="GO" id="GO:0005886">
    <property type="term" value="C:plasma membrane"/>
    <property type="evidence" value="ECO:0007669"/>
    <property type="project" value="TreeGrafter"/>
</dbReference>
<evidence type="ECO:0000313" key="9">
    <source>
        <dbReference type="Proteomes" id="UP000699462"/>
    </source>
</evidence>
<keyword evidence="6" id="KW-0479">Metal-binding</keyword>
<feature type="binding site" evidence="6">
    <location>
        <position position="62"/>
    </location>
    <ligand>
        <name>Na(+)</name>
        <dbReference type="ChEBI" id="CHEBI:29101"/>
        <label>1</label>
    </ligand>
</feature>
<keyword evidence="9" id="KW-1185">Reference proteome</keyword>
<dbReference type="Proteomes" id="UP000699462">
    <property type="component" value="Unassembled WGS sequence"/>
</dbReference>